<dbReference type="Gene3D" id="3.10.20.90">
    <property type="entry name" value="Phosphatidylinositol 3-kinase Catalytic Subunit, Chain A, domain 1"/>
    <property type="match status" value="1"/>
</dbReference>
<feature type="domain" description="FERM" evidence="10">
    <location>
        <begin position="15"/>
        <end position="323"/>
    </location>
</feature>
<dbReference type="Gene3D" id="6.10.360.10">
    <property type="match status" value="1"/>
</dbReference>
<feature type="compositionally biased region" description="Polar residues" evidence="9">
    <location>
        <begin position="468"/>
        <end position="479"/>
    </location>
</feature>
<name>A0ABD2IV90_9BILA</name>
<evidence type="ECO:0000256" key="3">
    <source>
        <dbReference type="ARBA" id="ARBA00004536"/>
    </source>
</evidence>
<dbReference type="Pfam" id="PF00373">
    <property type="entry name" value="FERM_M"/>
    <property type="match status" value="1"/>
</dbReference>
<keyword evidence="6" id="KW-0472">Membrane</keyword>
<dbReference type="InterPro" id="IPR000798">
    <property type="entry name" value="Ez/rad/moesin-like"/>
</dbReference>
<dbReference type="InterPro" id="IPR008954">
    <property type="entry name" value="Moesin_tail_sf"/>
</dbReference>
<dbReference type="CDD" id="cd17097">
    <property type="entry name" value="FERM_F1_ERM_like"/>
    <property type="match status" value="1"/>
</dbReference>
<dbReference type="InterPro" id="IPR035963">
    <property type="entry name" value="FERM_2"/>
</dbReference>
<dbReference type="Proteomes" id="UP001620626">
    <property type="component" value="Unassembled WGS sequence"/>
</dbReference>
<feature type="compositionally biased region" description="Basic and acidic residues" evidence="9">
    <location>
        <begin position="336"/>
        <end position="362"/>
    </location>
</feature>
<dbReference type="SMART" id="SM00295">
    <property type="entry name" value="B41"/>
    <property type="match status" value="1"/>
</dbReference>
<keyword evidence="12" id="KW-1185">Reference proteome</keyword>
<dbReference type="InterPro" id="IPR011993">
    <property type="entry name" value="PH-like_dom_sf"/>
</dbReference>
<dbReference type="SMART" id="SM01196">
    <property type="entry name" value="FERM_C"/>
    <property type="match status" value="1"/>
</dbReference>
<dbReference type="InterPro" id="IPR019747">
    <property type="entry name" value="FERM_CS"/>
</dbReference>
<dbReference type="Pfam" id="PF09380">
    <property type="entry name" value="FERM_C"/>
    <property type="match status" value="1"/>
</dbReference>
<accession>A0ABD2IV90</accession>
<dbReference type="Gene3D" id="1.20.80.10">
    <property type="match status" value="1"/>
</dbReference>
<dbReference type="InterPro" id="IPR019748">
    <property type="entry name" value="FERM_central"/>
</dbReference>
<dbReference type="PRINTS" id="PR00935">
    <property type="entry name" value="BAND41"/>
</dbReference>
<keyword evidence="5" id="KW-1003">Cell membrane</keyword>
<dbReference type="GO" id="GO:0005886">
    <property type="term" value="C:plasma membrane"/>
    <property type="evidence" value="ECO:0007669"/>
    <property type="project" value="UniProtKB-SubCell"/>
</dbReference>
<evidence type="ECO:0000259" key="10">
    <source>
        <dbReference type="PROSITE" id="PS50057"/>
    </source>
</evidence>
<evidence type="ECO:0000256" key="2">
    <source>
        <dbReference type="ARBA" id="ARBA00004202"/>
    </source>
</evidence>
<feature type="region of interest" description="Disordered" evidence="9">
    <location>
        <begin position="455"/>
        <end position="545"/>
    </location>
</feature>
<dbReference type="InterPro" id="IPR000299">
    <property type="entry name" value="FERM_domain"/>
</dbReference>
<protein>
    <recommendedName>
        <fullName evidence="4">Moesin/ezrin/radixin homolog 1</fullName>
    </recommendedName>
</protein>
<dbReference type="SUPFAM" id="SSF47031">
    <property type="entry name" value="Second domain of FERM"/>
    <property type="match status" value="1"/>
</dbReference>
<evidence type="ECO:0000256" key="9">
    <source>
        <dbReference type="SAM" id="MobiDB-lite"/>
    </source>
</evidence>
<dbReference type="InterPro" id="IPR019749">
    <property type="entry name" value="Band_41_domain"/>
</dbReference>
<dbReference type="Pfam" id="PF09379">
    <property type="entry name" value="FERM_N"/>
    <property type="match status" value="1"/>
</dbReference>
<feature type="compositionally biased region" description="Low complexity" evidence="9">
    <location>
        <begin position="528"/>
        <end position="545"/>
    </location>
</feature>
<feature type="region of interest" description="Disordered" evidence="9">
    <location>
        <begin position="334"/>
        <end position="362"/>
    </location>
</feature>
<evidence type="ECO:0000256" key="5">
    <source>
        <dbReference type="ARBA" id="ARBA00022475"/>
    </source>
</evidence>
<proteinExistence type="predicted"/>
<dbReference type="Gene3D" id="1.20.5.450">
    <property type="match status" value="1"/>
</dbReference>
<evidence type="ECO:0000256" key="4">
    <source>
        <dbReference type="ARBA" id="ARBA00022025"/>
    </source>
</evidence>
<dbReference type="InterPro" id="IPR011259">
    <property type="entry name" value="ERM_C_dom"/>
</dbReference>
<evidence type="ECO:0000313" key="11">
    <source>
        <dbReference type="EMBL" id="KAL3082082.1"/>
    </source>
</evidence>
<dbReference type="PROSITE" id="PS00661">
    <property type="entry name" value="FERM_2"/>
    <property type="match status" value="1"/>
</dbReference>
<comment type="caution">
    <text evidence="11">The sequence shown here is derived from an EMBL/GenBank/DDBJ whole genome shotgun (WGS) entry which is preliminary data.</text>
</comment>
<dbReference type="InterPro" id="IPR018980">
    <property type="entry name" value="FERM_PH-like_C"/>
</dbReference>
<dbReference type="Pfam" id="PF00769">
    <property type="entry name" value="ERM_C"/>
    <property type="match status" value="1"/>
</dbReference>
<evidence type="ECO:0000256" key="7">
    <source>
        <dbReference type="ARBA" id="ARBA00043944"/>
    </source>
</evidence>
<dbReference type="CDD" id="cd14473">
    <property type="entry name" value="FERM_B-lobe"/>
    <property type="match status" value="1"/>
</dbReference>
<dbReference type="InterPro" id="IPR018979">
    <property type="entry name" value="FERM_N"/>
</dbReference>
<gene>
    <name evidence="11" type="ORF">niasHT_031111</name>
</gene>
<dbReference type="GO" id="GO:0005912">
    <property type="term" value="C:adherens junction"/>
    <property type="evidence" value="ECO:0007669"/>
    <property type="project" value="UniProtKB-SubCell"/>
</dbReference>
<comment type="subcellular location">
    <subcellularLocation>
        <location evidence="3">Cell junction</location>
        <location evidence="3">Adherens junction</location>
    </subcellularLocation>
    <subcellularLocation>
        <location evidence="2">Cell membrane</location>
        <topology evidence="2">Peripheral membrane protein</topology>
    </subcellularLocation>
    <subcellularLocation>
        <location evidence="1">Cell projection</location>
        <location evidence="1">Microvillus</location>
    </subcellularLocation>
    <subcellularLocation>
        <location evidence="7">Cell projection</location>
        <location evidence="7">Rhabdomere</location>
    </subcellularLocation>
</comment>
<reference evidence="11 12" key="1">
    <citation type="submission" date="2024-10" db="EMBL/GenBank/DDBJ databases">
        <authorList>
            <person name="Kim D."/>
        </authorList>
    </citation>
    <scope>NUCLEOTIDE SEQUENCE [LARGE SCALE GENOMIC DNA]</scope>
    <source>
        <strain evidence="11">BH-2024</strain>
    </source>
</reference>
<dbReference type="SUPFAM" id="SSF50729">
    <property type="entry name" value="PH domain-like"/>
    <property type="match status" value="1"/>
</dbReference>
<dbReference type="InterPro" id="IPR011174">
    <property type="entry name" value="ERM"/>
</dbReference>
<dbReference type="Gene3D" id="2.30.29.30">
    <property type="entry name" value="Pleckstrin-homology domain (PH domain)/Phosphotyrosine-binding domain (PTB)"/>
    <property type="match status" value="1"/>
</dbReference>
<evidence type="ECO:0000256" key="6">
    <source>
        <dbReference type="ARBA" id="ARBA00023136"/>
    </source>
</evidence>
<dbReference type="PRINTS" id="PR00661">
    <property type="entry name" value="ERMFAMILY"/>
</dbReference>
<feature type="coiled-coil region" evidence="8">
    <location>
        <begin position="587"/>
        <end position="628"/>
    </location>
</feature>
<sequence>MGRMLEWLTEHGKPLRVKVTTMDADLNELSIERDSLGQHLFDTVCKIIGLREIWYFGLCFTNRKGFTCWLQMDKRIRDQSVPKQEDGSLHFLFLVKFFPESVKVELIQDLTRHLFFLQIRQSILSMDLYCPSEAAILLASYAVQALYGDIGQQQQQQQPQQQQQQQADQQLQQQQQLDLAKLLPVSVLQQYELTAEMWEQKIRNWWANNSGLSKEEAEEEFLCVAEELDMYGTQYYPIRNQKDAELLLGVSALGVGIFESDNKLSPRPFFPWTEIKCISFKNKMFTICTADKSKIKFRAQDMSINQSLLDLCVGTHNLYLRRRQPDLLEVQQMKQQADEQRRRRMEEQVRLHREREQRAQAEQERDRYRAELNHLSEQLSAMQNVIRSAEETQVLIAERARLSEQEAIEQARRASEAEAEAQRAKLSQLRAEETKMLLERKMRETEMAAQRMAALQHQQQQKQQQQQNGITTPGTATVAQQQQMQQPPPYQEVVENRQQTQQQQQQMPLANGAVSAAVPFNRPTTAQSPNNNGGATTPNNSNNNNNLIVVTSPQQMAPLYFGGCQYEMATTMSDSRTSVAAELQHIFAELEMSRSEYNERNQSLRDRLANFRAELDSLKREGTDTENDRLFAQKVMAGDAFDKFSTLRKSIIGSPKSRVKLFDELTPMNGQ</sequence>
<evidence type="ECO:0000256" key="1">
    <source>
        <dbReference type="ARBA" id="ARBA00004105"/>
    </source>
</evidence>
<dbReference type="SUPFAM" id="SSF54236">
    <property type="entry name" value="Ubiquitin-like"/>
    <property type="match status" value="1"/>
</dbReference>
<evidence type="ECO:0000313" key="12">
    <source>
        <dbReference type="Proteomes" id="UP001620626"/>
    </source>
</evidence>
<dbReference type="SUPFAM" id="SSF48678">
    <property type="entry name" value="Moesin tail domain"/>
    <property type="match status" value="1"/>
</dbReference>
<dbReference type="AlphaFoldDB" id="A0ABD2IV90"/>
<dbReference type="PANTHER" id="PTHR23281">
    <property type="entry name" value="MERLIN/MOESIN/EZRIN/RADIXIN"/>
    <property type="match status" value="1"/>
</dbReference>
<dbReference type="GO" id="GO:0005902">
    <property type="term" value="C:microvillus"/>
    <property type="evidence" value="ECO:0007669"/>
    <property type="project" value="UniProtKB-SubCell"/>
</dbReference>
<dbReference type="InterPro" id="IPR014352">
    <property type="entry name" value="FERM/acyl-CoA-bd_prot_sf"/>
</dbReference>
<dbReference type="EMBL" id="JBICBT010001121">
    <property type="protein sequence ID" value="KAL3082082.1"/>
    <property type="molecule type" value="Genomic_DNA"/>
</dbReference>
<keyword evidence="8" id="KW-0175">Coiled coil</keyword>
<evidence type="ECO:0000256" key="8">
    <source>
        <dbReference type="SAM" id="Coils"/>
    </source>
</evidence>
<dbReference type="InterPro" id="IPR029071">
    <property type="entry name" value="Ubiquitin-like_domsf"/>
</dbReference>
<organism evidence="11 12">
    <name type="scientific">Heterodera trifolii</name>
    <dbReference type="NCBI Taxonomy" id="157864"/>
    <lineage>
        <taxon>Eukaryota</taxon>
        <taxon>Metazoa</taxon>
        <taxon>Ecdysozoa</taxon>
        <taxon>Nematoda</taxon>
        <taxon>Chromadorea</taxon>
        <taxon>Rhabditida</taxon>
        <taxon>Tylenchina</taxon>
        <taxon>Tylenchomorpha</taxon>
        <taxon>Tylenchoidea</taxon>
        <taxon>Heteroderidae</taxon>
        <taxon>Heteroderinae</taxon>
        <taxon>Heterodera</taxon>
    </lineage>
</organism>
<feature type="compositionally biased region" description="Low complexity" evidence="9">
    <location>
        <begin position="455"/>
        <end position="467"/>
    </location>
</feature>
<dbReference type="PROSITE" id="PS50057">
    <property type="entry name" value="FERM_3"/>
    <property type="match status" value="1"/>
</dbReference>